<keyword evidence="7" id="KW-1133">Transmembrane helix</keyword>
<dbReference type="OrthoDB" id="9771372at2"/>
<evidence type="ECO:0000259" key="8">
    <source>
        <dbReference type="PROSITE" id="PS51379"/>
    </source>
</evidence>
<keyword evidence="7" id="KW-0812">Transmembrane</keyword>
<dbReference type="EMBL" id="JXMS01000012">
    <property type="protein sequence ID" value="OBQ51839.1"/>
    <property type="molecule type" value="Genomic_DNA"/>
</dbReference>
<feature type="domain" description="4Fe-4S ferredoxin-type" evidence="8">
    <location>
        <begin position="208"/>
        <end position="237"/>
    </location>
</feature>
<feature type="transmembrane region" description="Helical" evidence="7">
    <location>
        <begin position="468"/>
        <end position="489"/>
    </location>
</feature>
<keyword evidence="2" id="KW-0004">4Fe-4S</keyword>
<dbReference type="GO" id="GO:0046872">
    <property type="term" value="F:metal ion binding"/>
    <property type="evidence" value="ECO:0007669"/>
    <property type="project" value="UniProtKB-KW"/>
</dbReference>
<dbReference type="InterPro" id="IPR051684">
    <property type="entry name" value="Electron_Trans/Redox"/>
</dbReference>
<evidence type="ECO:0000256" key="5">
    <source>
        <dbReference type="ARBA" id="ARBA00023004"/>
    </source>
</evidence>
<comment type="caution">
    <text evidence="9">The sequence shown here is derived from an EMBL/GenBank/DDBJ whole genome shotgun (WGS) entry which is preliminary data.</text>
</comment>
<feature type="transmembrane region" description="Helical" evidence="7">
    <location>
        <begin position="242"/>
        <end position="264"/>
    </location>
</feature>
<dbReference type="PANTHER" id="PTHR30176:SF3">
    <property type="entry name" value="FERREDOXIN-TYPE PROTEIN NAPH"/>
    <property type="match status" value="1"/>
</dbReference>
<organism evidence="9 10">
    <name type="scientific">Halodesulfovibrio spirochaetisodalis</name>
    <dbReference type="NCBI Taxonomy" id="1560234"/>
    <lineage>
        <taxon>Bacteria</taxon>
        <taxon>Pseudomonadati</taxon>
        <taxon>Thermodesulfobacteriota</taxon>
        <taxon>Desulfovibrionia</taxon>
        <taxon>Desulfovibrionales</taxon>
        <taxon>Desulfovibrionaceae</taxon>
        <taxon>Halodesulfovibrio</taxon>
    </lineage>
</organism>
<protein>
    <recommendedName>
        <fullName evidence="8">4Fe-4S ferredoxin-type domain-containing protein</fullName>
    </recommendedName>
</protein>
<evidence type="ECO:0000256" key="2">
    <source>
        <dbReference type="ARBA" id="ARBA00022485"/>
    </source>
</evidence>
<feature type="transmembrane region" description="Helical" evidence="7">
    <location>
        <begin position="136"/>
        <end position="155"/>
    </location>
</feature>
<feature type="transmembrane region" description="Helical" evidence="7">
    <location>
        <begin position="400"/>
        <end position="421"/>
    </location>
</feature>
<dbReference type="PANTHER" id="PTHR30176">
    <property type="entry name" value="FERREDOXIN-TYPE PROTEIN NAPH"/>
    <property type="match status" value="1"/>
</dbReference>
<keyword evidence="7" id="KW-0472">Membrane</keyword>
<dbReference type="SUPFAM" id="SSF54862">
    <property type="entry name" value="4Fe-4S ferredoxins"/>
    <property type="match status" value="1"/>
</dbReference>
<dbReference type="Proteomes" id="UP000091979">
    <property type="component" value="Unassembled WGS sequence"/>
</dbReference>
<keyword evidence="1" id="KW-0813">Transport</keyword>
<feature type="transmembrane region" description="Helical" evidence="7">
    <location>
        <begin position="336"/>
        <end position="354"/>
    </location>
</feature>
<evidence type="ECO:0000313" key="10">
    <source>
        <dbReference type="Proteomes" id="UP000091979"/>
    </source>
</evidence>
<evidence type="ECO:0000256" key="7">
    <source>
        <dbReference type="SAM" id="Phobius"/>
    </source>
</evidence>
<feature type="transmembrane region" description="Helical" evidence="7">
    <location>
        <begin position="112"/>
        <end position="130"/>
    </location>
</feature>
<evidence type="ECO:0000256" key="4">
    <source>
        <dbReference type="ARBA" id="ARBA00022982"/>
    </source>
</evidence>
<name>A0A1B7XCW4_9BACT</name>
<feature type="transmembrane region" description="Helical" evidence="7">
    <location>
        <begin position="299"/>
        <end position="324"/>
    </location>
</feature>
<keyword evidence="3" id="KW-0479">Metal-binding</keyword>
<feature type="transmembrane region" description="Helical" evidence="7">
    <location>
        <begin position="433"/>
        <end position="456"/>
    </location>
</feature>
<dbReference type="InterPro" id="IPR017896">
    <property type="entry name" value="4Fe4S_Fe-S-bd"/>
</dbReference>
<dbReference type="GO" id="GO:0005886">
    <property type="term" value="C:plasma membrane"/>
    <property type="evidence" value="ECO:0007669"/>
    <property type="project" value="TreeGrafter"/>
</dbReference>
<proteinExistence type="predicted"/>
<dbReference type="AlphaFoldDB" id="A0A1B7XCW4"/>
<feature type="transmembrane region" description="Helical" evidence="7">
    <location>
        <begin position="25"/>
        <end position="45"/>
    </location>
</feature>
<dbReference type="RefSeq" id="WP_066854486.1">
    <property type="nucleotide sequence ID" value="NZ_JXMS01000012.1"/>
</dbReference>
<keyword evidence="6" id="KW-0411">Iron-sulfur</keyword>
<keyword evidence="5" id="KW-0408">Iron</keyword>
<sequence length="505" mass="55822">MENCSQKKQCNASTPSNSLFKSKHFPGLIQIIGLIAFFALAFFGFTGTTEAYRFTNITSFWVWCIWWPALVITGFISSRIWCTICPLRYITQKVGHLGWQVKVPASIRKNKLFVIIGFFALHTVIVSYGVHHFSWFTSVYLLSLLGIAFLIGLIFEKDSFCNSFCPLSGFIGAYSKLGTAGLRCSDKDVCKSCRTKACFRACPAGICMGAPKEMENCLLCFDCVKECPNDNISFSFHKPLRALWKSAGTVAHVFIVVLLLGIMFEEFGEEWVVVEHFVNYIPEYLISIGMPETIFGYKWLTAGWVTFLFPALIVFGTAAASFLLAKRDSVMHYAKAYSPALIPLIFTLHLSKMMDTLNTKLGYGKYVLQNPVGNKTIELIANGNIAVSSNALFSTQTEGYVLMGLILTGFVSSLFAIFKIAQKQKTSSAGKASALPFYFTTITLGLTSLFITANWFNISLPVNVFSGMSTGGLMATAFGIVLSASLLLIKFTGNQPQPVILKKNK</sequence>
<dbReference type="PATRIC" id="fig|1560234.3.peg.491"/>
<feature type="transmembrane region" description="Helical" evidence="7">
    <location>
        <begin position="65"/>
        <end position="91"/>
    </location>
</feature>
<dbReference type="InterPro" id="IPR017900">
    <property type="entry name" value="4Fe4S_Fe_S_CS"/>
</dbReference>
<evidence type="ECO:0000256" key="3">
    <source>
        <dbReference type="ARBA" id="ARBA00022723"/>
    </source>
</evidence>
<keyword evidence="10" id="KW-1185">Reference proteome</keyword>
<reference evidence="9 10" key="1">
    <citation type="submission" date="2015-01" db="EMBL/GenBank/DDBJ databases">
        <title>Desulfovibrio sp. JC271 draft genome sequence.</title>
        <authorList>
            <person name="Shivani Y."/>
            <person name="Subhash Y."/>
            <person name="Sasikala C."/>
            <person name="Ramana C.V."/>
        </authorList>
    </citation>
    <scope>NUCLEOTIDE SEQUENCE [LARGE SCALE GENOMIC DNA]</scope>
    <source>
        <strain evidence="9 10">JC271</strain>
    </source>
</reference>
<evidence type="ECO:0000256" key="6">
    <source>
        <dbReference type="ARBA" id="ARBA00023014"/>
    </source>
</evidence>
<gene>
    <name evidence="9" type="ORF">SP90_08345</name>
</gene>
<keyword evidence="4" id="KW-0249">Electron transport</keyword>
<evidence type="ECO:0000256" key="1">
    <source>
        <dbReference type="ARBA" id="ARBA00022448"/>
    </source>
</evidence>
<accession>A0A1B7XCW4</accession>
<dbReference type="STRING" id="1560234.SP90_08345"/>
<dbReference type="GO" id="GO:0051539">
    <property type="term" value="F:4 iron, 4 sulfur cluster binding"/>
    <property type="evidence" value="ECO:0007669"/>
    <property type="project" value="UniProtKB-KW"/>
</dbReference>
<dbReference type="PROSITE" id="PS00198">
    <property type="entry name" value="4FE4S_FER_1"/>
    <property type="match status" value="1"/>
</dbReference>
<evidence type="ECO:0000313" key="9">
    <source>
        <dbReference type="EMBL" id="OBQ51839.1"/>
    </source>
</evidence>
<dbReference type="PROSITE" id="PS51379">
    <property type="entry name" value="4FE4S_FER_2"/>
    <property type="match status" value="1"/>
</dbReference>